<keyword evidence="3" id="KW-1185">Reference proteome</keyword>
<dbReference type="Proteomes" id="UP000322873">
    <property type="component" value="Unassembled WGS sequence"/>
</dbReference>
<dbReference type="AlphaFoldDB" id="A0A5M9J9V0"/>
<name>A0A5M9J9V0_MONFR</name>
<evidence type="ECO:0000313" key="2">
    <source>
        <dbReference type="EMBL" id="KAA8564649.1"/>
    </source>
</evidence>
<evidence type="ECO:0000313" key="3">
    <source>
        <dbReference type="Proteomes" id="UP000322873"/>
    </source>
</evidence>
<accession>A0A5M9J9V0</accession>
<comment type="caution">
    <text evidence="2">The sequence shown here is derived from an EMBL/GenBank/DDBJ whole genome shotgun (WGS) entry which is preliminary data.</text>
</comment>
<gene>
    <name evidence="2" type="ORF">EYC84_011559</name>
</gene>
<dbReference type="EMBL" id="VICG01000015">
    <property type="protein sequence ID" value="KAA8564649.1"/>
    <property type="molecule type" value="Genomic_DNA"/>
</dbReference>
<evidence type="ECO:0000256" key="1">
    <source>
        <dbReference type="SAM" id="MobiDB-lite"/>
    </source>
</evidence>
<reference evidence="2 3" key="1">
    <citation type="submission" date="2019-06" db="EMBL/GenBank/DDBJ databases">
        <title>Genome Sequence of the Brown Rot Fungal Pathogen Monilinia fructicola.</title>
        <authorList>
            <person name="De Miccolis Angelini R.M."/>
            <person name="Landi L."/>
            <person name="Abate D."/>
            <person name="Pollastro S."/>
            <person name="Romanazzi G."/>
            <person name="Faretra F."/>
        </authorList>
    </citation>
    <scope>NUCLEOTIDE SEQUENCE [LARGE SCALE GENOMIC DNA]</scope>
    <source>
        <strain evidence="2 3">Mfrc123</strain>
    </source>
</reference>
<sequence length="218" mass="22546">MATLTPASASVSASGKRNRVQLSSAAARVVMQNSGAIARSRVVSVTRKIGALHVYTRSGSEEESGDELAEAVSAPGESGEGRDAVSGGDGGGTPDSAGRGSGARRGWRVLLLRVLCWGSGGVSAGGCRFREGCVYWGGTQYVRATHWTALLDDVRSSHPWPACANIDQKGEVMGYFDQGEDEDGDVESEPEASLIFNADAPPTRAGLLGGFASSYSCG</sequence>
<organism evidence="2 3">
    <name type="scientific">Monilinia fructicola</name>
    <name type="common">Brown rot fungus</name>
    <name type="synonym">Ciboria fructicola</name>
    <dbReference type="NCBI Taxonomy" id="38448"/>
    <lineage>
        <taxon>Eukaryota</taxon>
        <taxon>Fungi</taxon>
        <taxon>Dikarya</taxon>
        <taxon>Ascomycota</taxon>
        <taxon>Pezizomycotina</taxon>
        <taxon>Leotiomycetes</taxon>
        <taxon>Helotiales</taxon>
        <taxon>Sclerotiniaceae</taxon>
        <taxon>Monilinia</taxon>
    </lineage>
</organism>
<protein>
    <submittedName>
        <fullName evidence="2">Uncharacterized protein</fullName>
    </submittedName>
</protein>
<proteinExistence type="predicted"/>
<feature type="compositionally biased region" description="Gly residues" evidence="1">
    <location>
        <begin position="87"/>
        <end position="102"/>
    </location>
</feature>
<feature type="region of interest" description="Disordered" evidence="1">
    <location>
        <begin position="60"/>
        <end position="102"/>
    </location>
</feature>